<feature type="compositionally biased region" description="Basic and acidic residues" evidence="1">
    <location>
        <begin position="39"/>
        <end position="51"/>
    </location>
</feature>
<evidence type="ECO:0000256" key="1">
    <source>
        <dbReference type="SAM" id="MobiDB-lite"/>
    </source>
</evidence>
<feature type="region of interest" description="Disordered" evidence="1">
    <location>
        <begin position="1"/>
        <end position="187"/>
    </location>
</feature>
<protein>
    <submittedName>
        <fullName evidence="2">Uncharacterized protein</fullName>
    </submittedName>
</protein>
<comment type="caution">
    <text evidence="2">The sequence shown here is derived from an EMBL/GenBank/DDBJ whole genome shotgun (WGS) entry which is preliminary data.</text>
</comment>
<dbReference type="Proteomes" id="UP001519325">
    <property type="component" value="Unassembled WGS sequence"/>
</dbReference>
<reference evidence="2 3" key="1">
    <citation type="submission" date="2021-03" db="EMBL/GenBank/DDBJ databases">
        <title>Sequencing the genomes of 1000 actinobacteria strains.</title>
        <authorList>
            <person name="Klenk H.-P."/>
        </authorList>
    </citation>
    <scope>NUCLEOTIDE SEQUENCE [LARGE SCALE GENOMIC DNA]</scope>
    <source>
        <strain evidence="2 3">DSM 45516</strain>
    </source>
</reference>
<proteinExistence type="predicted"/>
<feature type="compositionally biased region" description="Low complexity" evidence="1">
    <location>
        <begin position="11"/>
        <end position="21"/>
    </location>
</feature>
<dbReference type="RefSeq" id="WP_209887640.1">
    <property type="nucleotide sequence ID" value="NZ_JAGGMR010000001.1"/>
</dbReference>
<feature type="compositionally biased region" description="Basic and acidic residues" evidence="1">
    <location>
        <begin position="74"/>
        <end position="88"/>
    </location>
</feature>
<gene>
    <name evidence="2" type="ORF">BJ987_002142</name>
</gene>
<sequence length="271" mass="29223">MSTKHVHGVQPSDSDTPADDSTYTKPHDAEEDQPMPGDDPDRWSGTHRSDETAESGSTETPQTATSQSATESESTERPDQAQYRHEAETQENLAVQPDHDYDATAESERREPVSAESGTSGSAFAGSDTARPASAESETAGTAYAASESDRPASAESETAGPISAGSDTTKPVSAESDGDASGPLFADDEIDRLRTEWRELQGNFVDNPHDAVTRAQELVSETIDHLTATYAERKQSLADRWTDKADTEDLRHALRGYRAFFNQLLTTGPS</sequence>
<feature type="compositionally biased region" description="Basic and acidic residues" evidence="1">
    <location>
        <begin position="97"/>
        <end position="113"/>
    </location>
</feature>
<feature type="compositionally biased region" description="Low complexity" evidence="1">
    <location>
        <begin position="57"/>
        <end position="72"/>
    </location>
</feature>
<evidence type="ECO:0000313" key="2">
    <source>
        <dbReference type="EMBL" id="MBP2189241.1"/>
    </source>
</evidence>
<accession>A0ABS4QC13</accession>
<organism evidence="2 3">
    <name type="scientific">Nocardia goodfellowii</name>
    <dbReference type="NCBI Taxonomy" id="882446"/>
    <lineage>
        <taxon>Bacteria</taxon>
        <taxon>Bacillati</taxon>
        <taxon>Actinomycetota</taxon>
        <taxon>Actinomycetes</taxon>
        <taxon>Mycobacteriales</taxon>
        <taxon>Nocardiaceae</taxon>
        <taxon>Nocardia</taxon>
    </lineage>
</organism>
<evidence type="ECO:0000313" key="3">
    <source>
        <dbReference type="Proteomes" id="UP001519325"/>
    </source>
</evidence>
<name>A0ABS4QC13_9NOCA</name>
<dbReference type="EMBL" id="JAGGMR010000001">
    <property type="protein sequence ID" value="MBP2189241.1"/>
    <property type="molecule type" value="Genomic_DNA"/>
</dbReference>
<keyword evidence="3" id="KW-1185">Reference proteome</keyword>